<evidence type="ECO:0000313" key="2">
    <source>
        <dbReference type="Proteomes" id="UP000060699"/>
    </source>
</evidence>
<dbReference type="InterPro" id="IPR039561">
    <property type="entry name" value="Peptidase_M15C"/>
</dbReference>
<evidence type="ECO:0000313" key="1">
    <source>
        <dbReference type="EMBL" id="ALV06553.1"/>
    </source>
</evidence>
<dbReference type="AlphaFoldDB" id="A0A0U3ME16"/>
<gene>
    <name evidence="1" type="ORF">RD2015_2077</name>
</gene>
<name>A0A0U3ME16_9BURK</name>
<dbReference type="STRING" id="76731.RD2015_2077"/>
<dbReference type="GO" id="GO:0008233">
    <property type="term" value="F:peptidase activity"/>
    <property type="evidence" value="ECO:0007669"/>
    <property type="project" value="InterPro"/>
</dbReference>
<dbReference type="EMBL" id="CP013729">
    <property type="protein sequence ID" value="ALV06553.1"/>
    <property type="molecule type" value="Genomic_DNA"/>
</dbReference>
<protein>
    <submittedName>
        <fullName evidence="1">Uncharacterized protein</fullName>
    </submittedName>
</protein>
<dbReference type="KEGG" id="rdp:RD2015_2077"/>
<dbReference type="RefSeq" id="WP_170156643.1">
    <property type="nucleotide sequence ID" value="NZ_CP013729.1"/>
</dbReference>
<organism evidence="1 2">
    <name type="scientific">Roseateles depolymerans</name>
    <dbReference type="NCBI Taxonomy" id="76731"/>
    <lineage>
        <taxon>Bacteria</taxon>
        <taxon>Pseudomonadati</taxon>
        <taxon>Pseudomonadota</taxon>
        <taxon>Betaproteobacteria</taxon>
        <taxon>Burkholderiales</taxon>
        <taxon>Sphaerotilaceae</taxon>
        <taxon>Roseateles</taxon>
    </lineage>
</organism>
<keyword evidence="2" id="KW-1185">Reference proteome</keyword>
<dbReference type="Pfam" id="PF13539">
    <property type="entry name" value="Peptidase_M15_4"/>
    <property type="match status" value="1"/>
</dbReference>
<dbReference type="Proteomes" id="UP000060699">
    <property type="component" value="Chromosome"/>
</dbReference>
<sequence length="357" mass="38636">MPTSTFVHPLFGEVTFRTANATQWVRGDRISFIGGFDESEIVPVQIPQLAAVPGSDAGTLPFHRRGHAQLKKAFADIEAAGVLHHIRTCAGTLNRRLRRPTSGGLSKLPSNHAFGVAIDLNSDDGSLGASVAPVAPHFIANGFTWGADFADPMHFEVRKFSEPVDAPAATGDSTFTACLQRVHNRGRPPVDFLQALVAWGRDAPVEIFQRNTAADIYTSVVGVLGPWQNDLHRRAAMLEVLRVLGGFESSWDWQAGRDVTNPSSNTPCTEEAGIFQCSGNSMSLAPGLKELLIAAGGDGSCESFIAQTKANHAFALEYCARLLRVTIKHHGPIRNGLIHPWLRRDAMGELMRCVQLG</sequence>
<dbReference type="Gene3D" id="3.30.1380.10">
    <property type="match status" value="1"/>
</dbReference>
<accession>A0A0U3ME16</accession>
<dbReference type="SUPFAM" id="SSF55166">
    <property type="entry name" value="Hedgehog/DD-peptidase"/>
    <property type="match status" value="1"/>
</dbReference>
<dbReference type="InterPro" id="IPR009045">
    <property type="entry name" value="Zn_M74/Hedgehog-like"/>
</dbReference>
<proteinExistence type="predicted"/>
<reference evidence="1 2" key="1">
    <citation type="submission" date="2015-12" db="EMBL/GenBank/DDBJ databases">
        <title>Complete genome of Roseateles depolymerans KCTC 42856.</title>
        <authorList>
            <person name="Kim K.M."/>
        </authorList>
    </citation>
    <scope>NUCLEOTIDE SEQUENCE [LARGE SCALE GENOMIC DNA]</scope>
    <source>
        <strain evidence="1 2">KCTC 42856</strain>
    </source>
</reference>